<evidence type="ECO:0000313" key="1">
    <source>
        <dbReference type="EMBL" id="BET27687.1"/>
    </source>
</evidence>
<accession>A0AA86MJM8</accession>
<organism evidence="1 2">
    <name type="scientific">Limnobacter thiooxidans</name>
    <dbReference type="NCBI Taxonomy" id="131080"/>
    <lineage>
        <taxon>Bacteria</taxon>
        <taxon>Pseudomonadati</taxon>
        <taxon>Pseudomonadota</taxon>
        <taxon>Betaproteobacteria</taxon>
        <taxon>Burkholderiales</taxon>
        <taxon>Burkholderiaceae</taxon>
        <taxon>Limnobacter</taxon>
    </lineage>
</organism>
<gene>
    <name evidence="1" type="ORF">RGQ30_31880</name>
</gene>
<protein>
    <submittedName>
        <fullName evidence="1">Uncharacterized protein</fullName>
    </submittedName>
</protein>
<sequence length="342" mass="38779">MSKDKDTSALASRTGQDWMLWLGPASLHMPELHRAFQFLESCCELLDSVEDSDTKSRSRRLKQLIGRFVGQTRCPSAATCEKVAVRTQILDGWLQSELNRNSDVDLLVELGAHGLQKLLAICEGADDKHGLLLKAVRGFTRDWLHIVSTRIDNTIERAHLVYPVAMLDQAGLVDPSWWWKQIALCDRHTVLGLVELEINEMNEMQPSSNVSWRSFDKRWRRLRLRALLEHLSEKTLLAELLRKSAVDDFEAVVAVRALRDAGRSRDAIAQAEHWMRALPRSPVLADALFDLYVDDGWDDEALALAATHYAYDPNPVWIDKLGRLNSAVAKAQLKLWKKQSPA</sequence>
<proteinExistence type="predicted"/>
<reference evidence="1 2" key="1">
    <citation type="submission" date="2023-10" db="EMBL/GenBank/DDBJ databases">
        <title>Complete Genome Sequence of Limnobacter thiooxidans CS-K2T, Isolated from freshwater lake sediments in Bavaria, Germany.</title>
        <authorList>
            <person name="Naruki M."/>
            <person name="Watanabe A."/>
            <person name="Warashina T."/>
            <person name="Morita T."/>
            <person name="Arakawa K."/>
        </authorList>
    </citation>
    <scope>NUCLEOTIDE SEQUENCE [LARGE SCALE GENOMIC DNA]</scope>
    <source>
        <strain evidence="1 2">CS-K2</strain>
    </source>
</reference>
<dbReference type="RefSeq" id="WP_130557256.1">
    <property type="nucleotide sequence ID" value="NZ_AP028947.1"/>
</dbReference>
<dbReference type="KEGG" id="lto:RGQ30_31880"/>
<dbReference type="AlphaFoldDB" id="A0AA86MJM8"/>
<evidence type="ECO:0000313" key="2">
    <source>
        <dbReference type="Proteomes" id="UP001329151"/>
    </source>
</evidence>
<dbReference type="Proteomes" id="UP001329151">
    <property type="component" value="Chromosome"/>
</dbReference>
<dbReference type="EMBL" id="AP028947">
    <property type="protein sequence ID" value="BET27687.1"/>
    <property type="molecule type" value="Genomic_DNA"/>
</dbReference>
<name>A0AA86MJM8_9BURK</name>
<keyword evidence="2" id="KW-1185">Reference proteome</keyword>